<evidence type="ECO:0000256" key="1">
    <source>
        <dbReference type="ARBA" id="ARBA00022692"/>
    </source>
</evidence>
<feature type="domain" description="Major facilitator superfamily (MFS) profile" evidence="5">
    <location>
        <begin position="8"/>
        <end position="388"/>
    </location>
</feature>
<feature type="transmembrane region" description="Helical" evidence="4">
    <location>
        <begin position="141"/>
        <end position="163"/>
    </location>
</feature>
<proteinExistence type="predicted"/>
<keyword evidence="1 4" id="KW-0812">Transmembrane</keyword>
<dbReference type="InterPro" id="IPR010645">
    <property type="entry name" value="MFS_4"/>
</dbReference>
<feature type="transmembrane region" description="Helical" evidence="4">
    <location>
        <begin position="248"/>
        <end position="267"/>
    </location>
</feature>
<evidence type="ECO:0000313" key="7">
    <source>
        <dbReference type="Proteomes" id="UP000523161"/>
    </source>
</evidence>
<dbReference type="PANTHER" id="PTHR23537:SF1">
    <property type="entry name" value="SUGAR TRANSPORTER"/>
    <property type="match status" value="1"/>
</dbReference>
<dbReference type="InterPro" id="IPR036259">
    <property type="entry name" value="MFS_trans_sf"/>
</dbReference>
<feature type="transmembrane region" description="Helical" evidence="4">
    <location>
        <begin position="338"/>
        <end position="356"/>
    </location>
</feature>
<feature type="transmembrane region" description="Helical" evidence="4">
    <location>
        <begin position="300"/>
        <end position="326"/>
    </location>
</feature>
<feature type="transmembrane region" description="Helical" evidence="4">
    <location>
        <begin position="274"/>
        <end position="294"/>
    </location>
</feature>
<evidence type="ECO:0000313" key="6">
    <source>
        <dbReference type="EMBL" id="NRQ44347.1"/>
    </source>
</evidence>
<dbReference type="EMBL" id="JABSOD010000027">
    <property type="protein sequence ID" value="NRQ44347.1"/>
    <property type="molecule type" value="Genomic_DNA"/>
</dbReference>
<evidence type="ECO:0000256" key="2">
    <source>
        <dbReference type="ARBA" id="ARBA00022989"/>
    </source>
</evidence>
<feature type="transmembrane region" description="Helical" evidence="4">
    <location>
        <begin position="81"/>
        <end position="101"/>
    </location>
</feature>
<feature type="transmembrane region" description="Helical" evidence="4">
    <location>
        <begin position="362"/>
        <end position="385"/>
    </location>
</feature>
<dbReference type="Pfam" id="PF06779">
    <property type="entry name" value="MFS_4"/>
    <property type="match status" value="1"/>
</dbReference>
<dbReference type="PANTHER" id="PTHR23537">
    <property type="match status" value="1"/>
</dbReference>
<feature type="transmembrane region" description="Helical" evidence="4">
    <location>
        <begin position="107"/>
        <end position="129"/>
    </location>
</feature>
<feature type="transmembrane region" description="Helical" evidence="4">
    <location>
        <begin position="50"/>
        <end position="69"/>
    </location>
</feature>
<reference evidence="6 7" key="1">
    <citation type="submission" date="2020-06" db="EMBL/GenBank/DDBJ databases">
        <title>Rheinheimera sp. nov., a marine bacterium isolated from coastal.</title>
        <authorList>
            <person name="Yu Q."/>
            <person name="Qi Y."/>
            <person name="Pu J."/>
        </authorList>
    </citation>
    <scope>NUCLEOTIDE SEQUENCE [LARGE SCALE GENOMIC DNA]</scope>
    <source>
        <strain evidence="6 7">YQF-2</strain>
    </source>
</reference>
<keyword evidence="2 4" id="KW-1133">Transmembrane helix</keyword>
<evidence type="ECO:0000256" key="3">
    <source>
        <dbReference type="ARBA" id="ARBA00023136"/>
    </source>
</evidence>
<dbReference type="PROSITE" id="PS50850">
    <property type="entry name" value="MFS"/>
    <property type="match status" value="1"/>
</dbReference>
<feature type="transmembrane region" description="Helical" evidence="4">
    <location>
        <begin position="215"/>
        <end position="236"/>
    </location>
</feature>
<comment type="caution">
    <text evidence="6">The sequence shown here is derived from an EMBL/GenBank/DDBJ whole genome shotgun (WGS) entry which is preliminary data.</text>
</comment>
<dbReference type="SUPFAM" id="SSF103473">
    <property type="entry name" value="MFS general substrate transporter"/>
    <property type="match status" value="1"/>
</dbReference>
<dbReference type="Gene3D" id="1.20.1250.20">
    <property type="entry name" value="MFS general substrate transporter like domains"/>
    <property type="match status" value="1"/>
</dbReference>
<keyword evidence="3 4" id="KW-0472">Membrane</keyword>
<organism evidence="6 7">
    <name type="scientific">Rheinheimera lutimaris</name>
    <dbReference type="NCBI Taxonomy" id="2740584"/>
    <lineage>
        <taxon>Bacteria</taxon>
        <taxon>Pseudomonadati</taxon>
        <taxon>Pseudomonadota</taxon>
        <taxon>Gammaproteobacteria</taxon>
        <taxon>Chromatiales</taxon>
        <taxon>Chromatiaceae</taxon>
        <taxon>Rheinheimera</taxon>
    </lineage>
</organism>
<gene>
    <name evidence="6" type="ORF">HRH59_17560</name>
</gene>
<evidence type="ECO:0000256" key="4">
    <source>
        <dbReference type="SAM" id="Phobius"/>
    </source>
</evidence>
<protein>
    <submittedName>
        <fullName evidence="6">YbfB/YjiJ family MFS transporter</fullName>
    </submittedName>
</protein>
<evidence type="ECO:0000259" key="5">
    <source>
        <dbReference type="PROSITE" id="PS50850"/>
    </source>
</evidence>
<dbReference type="Proteomes" id="UP000523161">
    <property type="component" value="Unassembled WGS sequence"/>
</dbReference>
<sequence>MTNRIPQRFYVLLAGFFSQLLCLGVARFAYTPLLPLMQQQQVLNDASGGYLAAVNYLGYMAGALLAASLTNLRLKDSLYRLGLILAVLSTLGMALTTNVWLWSLWRFIAGLSSAGSMLIASGLIMHWLLSHKQRAELGIHFAGLGFGIALSALLVELMVALQLDWRAQWQYFALFGVLLAIPAWRWLPRPAVVVLSTHNSAADTPPAKRFIRLMLASYFCAGYGYVISATFIVTIVERMPGLSGSGNNSFIILGLAAAPAVMLWDLIARKTGYLKAIMLALLAQSVAILLPLWFSSLTVVLLSAALFGATFVGVVSLVLTMAGRLYPSKPAKLMGKMTLAYGSAQVIAPALTGYLAETTGHYAIGLYLAAGFVALGALLIAVLIATDNTAQRLDQLS</sequence>
<dbReference type="GO" id="GO:0022857">
    <property type="term" value="F:transmembrane transporter activity"/>
    <property type="evidence" value="ECO:0007669"/>
    <property type="project" value="InterPro"/>
</dbReference>
<feature type="transmembrane region" description="Helical" evidence="4">
    <location>
        <begin position="169"/>
        <end position="187"/>
    </location>
</feature>
<name>A0A7Y5ATN5_9GAMM</name>
<dbReference type="GO" id="GO:0005886">
    <property type="term" value="C:plasma membrane"/>
    <property type="evidence" value="ECO:0007669"/>
    <property type="project" value="TreeGrafter"/>
</dbReference>
<dbReference type="AlphaFoldDB" id="A0A7Y5ATN5"/>
<dbReference type="InterPro" id="IPR020846">
    <property type="entry name" value="MFS_dom"/>
</dbReference>
<keyword evidence="7" id="KW-1185">Reference proteome</keyword>
<accession>A0A7Y5ATN5</accession>
<dbReference type="RefSeq" id="WP_173502572.1">
    <property type="nucleotide sequence ID" value="NZ_JABSOD010000027.1"/>
</dbReference>
<feature type="transmembrane region" description="Helical" evidence="4">
    <location>
        <begin position="9"/>
        <end position="30"/>
    </location>
</feature>